<evidence type="ECO:0000256" key="4">
    <source>
        <dbReference type="PIRNR" id="PIRNR006078"/>
    </source>
</evidence>
<dbReference type="EMBL" id="JACHKT010000007">
    <property type="protein sequence ID" value="MBB6002767.1"/>
    <property type="molecule type" value="Genomic_DNA"/>
</dbReference>
<reference evidence="6 7" key="1">
    <citation type="submission" date="2020-08" db="EMBL/GenBank/DDBJ databases">
        <title>Functional genomics of gut bacteria from endangered species of beetles.</title>
        <authorList>
            <person name="Carlos-Shanley C."/>
        </authorList>
    </citation>
    <scope>NUCLEOTIDE SEQUENCE [LARGE SCALE GENOMIC DNA]</scope>
    <source>
        <strain evidence="6 7">S00070</strain>
    </source>
</reference>
<dbReference type="GO" id="GO:0031388">
    <property type="term" value="P:organic acid phosphorylation"/>
    <property type="evidence" value="ECO:0007669"/>
    <property type="project" value="UniProtKB-UniRule"/>
</dbReference>
<dbReference type="GO" id="GO:0008887">
    <property type="term" value="F:glycerate kinase activity"/>
    <property type="evidence" value="ECO:0007669"/>
    <property type="project" value="UniProtKB-UniRule"/>
</dbReference>
<dbReference type="InterPro" id="IPR018193">
    <property type="entry name" value="Glyc_kinase_flavodox-like_fold"/>
</dbReference>
<proteinExistence type="inferred from homology"/>
<feature type="coiled-coil region" evidence="5">
    <location>
        <begin position="352"/>
        <end position="379"/>
    </location>
</feature>
<dbReference type="InterPro" id="IPR036129">
    <property type="entry name" value="Glycerate_kinase_sf"/>
</dbReference>
<keyword evidence="3 4" id="KW-0418">Kinase</keyword>
<dbReference type="Gene3D" id="3.40.50.10350">
    <property type="entry name" value="Glycerate kinase, domain 1"/>
    <property type="match status" value="1"/>
</dbReference>
<sequence length="381" mass="40146">MRVLIAPNAFKHSLNAKEASEAIQKGFEKSHLNCVCECFPIGDGGDGTGELIISHRHGIVISEEVLDPLGRTIQASYGLIDNRQTAVIEMASASGIRLLKNEELNPLEASTFGTGLLIKFALNQGVNKIILAVGGSATVDGGCGILAALGVDFLNEKDEKIGFLPKDLINLTSIDTTHLDKRILDCEIVILSDVKNPLLGESGSAKVFSPQKGATASDVEFLEIVLSNFADVIYRQFGKSIANLAFGGAAGGVSAGLAGLLNAKLMNGIDAFLSLTGFDDALKRNDIVITGEGSLDKQTLQGKGPFGVAERAKTLNIPVIGLAGRVPLADVEALKSHFDAVFTIGNEPTDLKNAIENTAENLTRTAEQIANLLAITQKKLG</sequence>
<dbReference type="NCBIfam" id="TIGR00045">
    <property type="entry name" value="glycerate kinase"/>
    <property type="match status" value="1"/>
</dbReference>
<comment type="similarity">
    <text evidence="1 4">Belongs to the glycerate kinase type-1 family.</text>
</comment>
<dbReference type="PANTHER" id="PTHR21599">
    <property type="entry name" value="GLYCERATE KINASE"/>
    <property type="match status" value="1"/>
</dbReference>
<keyword evidence="2 4" id="KW-0808">Transferase</keyword>
<dbReference type="Gene3D" id="3.90.1510.10">
    <property type="entry name" value="Glycerate kinase, domain 2"/>
    <property type="match status" value="1"/>
</dbReference>
<dbReference type="EC" id="2.7.1.31" evidence="6"/>
<evidence type="ECO:0000313" key="7">
    <source>
        <dbReference type="Proteomes" id="UP000524404"/>
    </source>
</evidence>
<dbReference type="PIRSF" id="PIRSF006078">
    <property type="entry name" value="GlxK"/>
    <property type="match status" value="1"/>
</dbReference>
<dbReference type="Pfam" id="PF02595">
    <property type="entry name" value="Gly_kinase"/>
    <property type="match status" value="1"/>
</dbReference>
<name>A0A841EF17_9BACT</name>
<evidence type="ECO:0000256" key="2">
    <source>
        <dbReference type="ARBA" id="ARBA00022679"/>
    </source>
</evidence>
<evidence type="ECO:0000313" key="6">
    <source>
        <dbReference type="EMBL" id="MBB6002767.1"/>
    </source>
</evidence>
<comment type="caution">
    <text evidence="6">The sequence shown here is derived from an EMBL/GenBank/DDBJ whole genome shotgun (WGS) entry which is preliminary data.</text>
</comment>
<protein>
    <submittedName>
        <fullName evidence="6">Glycerate kinase</fullName>
        <ecNumber evidence="6">2.7.1.31</ecNumber>
    </submittedName>
</protein>
<dbReference type="InterPro" id="IPR018197">
    <property type="entry name" value="Glycerate_kinase_RE-like"/>
</dbReference>
<dbReference type="AlphaFoldDB" id="A0A841EF17"/>
<dbReference type="PANTHER" id="PTHR21599:SF0">
    <property type="entry name" value="GLYCERATE KINASE"/>
    <property type="match status" value="1"/>
</dbReference>
<accession>A0A841EF17</accession>
<evidence type="ECO:0000256" key="1">
    <source>
        <dbReference type="ARBA" id="ARBA00006284"/>
    </source>
</evidence>
<gene>
    <name evidence="6" type="ORF">HNP25_001419</name>
</gene>
<keyword evidence="7" id="KW-1185">Reference proteome</keyword>
<evidence type="ECO:0000256" key="5">
    <source>
        <dbReference type="SAM" id="Coils"/>
    </source>
</evidence>
<organism evidence="6 7">
    <name type="scientific">Arcicella rosea</name>
    <dbReference type="NCBI Taxonomy" id="502909"/>
    <lineage>
        <taxon>Bacteria</taxon>
        <taxon>Pseudomonadati</taxon>
        <taxon>Bacteroidota</taxon>
        <taxon>Cytophagia</taxon>
        <taxon>Cytophagales</taxon>
        <taxon>Flectobacillaceae</taxon>
        <taxon>Arcicella</taxon>
    </lineage>
</organism>
<evidence type="ECO:0000256" key="3">
    <source>
        <dbReference type="ARBA" id="ARBA00022777"/>
    </source>
</evidence>
<keyword evidence="5" id="KW-0175">Coiled coil</keyword>
<dbReference type="Proteomes" id="UP000524404">
    <property type="component" value="Unassembled WGS sequence"/>
</dbReference>
<dbReference type="RefSeq" id="WP_184132424.1">
    <property type="nucleotide sequence ID" value="NZ_JACHKT010000007.1"/>
</dbReference>
<dbReference type="InterPro" id="IPR004381">
    <property type="entry name" value="Glycerate_kinase"/>
</dbReference>
<dbReference type="SUPFAM" id="SSF110738">
    <property type="entry name" value="Glycerate kinase I"/>
    <property type="match status" value="1"/>
</dbReference>